<organism evidence="8 9">
    <name type="scientific">Petromyzon marinus</name>
    <name type="common">Sea lamprey</name>
    <dbReference type="NCBI Taxonomy" id="7757"/>
    <lineage>
        <taxon>Eukaryota</taxon>
        <taxon>Metazoa</taxon>
        <taxon>Chordata</taxon>
        <taxon>Craniata</taxon>
        <taxon>Vertebrata</taxon>
        <taxon>Cyclostomata</taxon>
        <taxon>Hyperoartia</taxon>
        <taxon>Petromyzontiformes</taxon>
        <taxon>Petromyzontidae</taxon>
        <taxon>Petromyzon</taxon>
    </lineage>
</organism>
<dbReference type="Pfam" id="PF07803">
    <property type="entry name" value="GSG-1"/>
    <property type="match status" value="1"/>
</dbReference>
<protein>
    <submittedName>
        <fullName evidence="9">Germ cell-specific gene 1-like protein</fullName>
    </submittedName>
</protein>
<feature type="region of interest" description="Disordered" evidence="6">
    <location>
        <begin position="262"/>
        <end position="300"/>
    </location>
</feature>
<dbReference type="GO" id="GO:0005886">
    <property type="term" value="C:plasma membrane"/>
    <property type="evidence" value="ECO:0007669"/>
    <property type="project" value="TreeGrafter"/>
</dbReference>
<evidence type="ECO:0000256" key="7">
    <source>
        <dbReference type="SAM" id="Phobius"/>
    </source>
</evidence>
<dbReference type="Gene3D" id="1.20.140.150">
    <property type="match status" value="1"/>
</dbReference>
<feature type="transmembrane region" description="Helical" evidence="7">
    <location>
        <begin position="12"/>
        <end position="32"/>
    </location>
</feature>
<gene>
    <name evidence="9" type="primary">LOC116951354</name>
</gene>
<keyword evidence="5 7" id="KW-0472">Membrane</keyword>
<evidence type="ECO:0000256" key="1">
    <source>
        <dbReference type="ARBA" id="ARBA00004141"/>
    </source>
</evidence>
<proteinExistence type="inferred from homology"/>
<dbReference type="PANTHER" id="PTHR10671">
    <property type="entry name" value="EPITHELIAL MEMBRANE PROTEIN-RELATED"/>
    <property type="match status" value="1"/>
</dbReference>
<feature type="transmembrane region" description="Helical" evidence="7">
    <location>
        <begin position="121"/>
        <end position="143"/>
    </location>
</feature>
<dbReference type="RefSeq" id="XP_032825775.1">
    <property type="nucleotide sequence ID" value="XM_032969884.1"/>
</dbReference>
<evidence type="ECO:0000256" key="4">
    <source>
        <dbReference type="ARBA" id="ARBA00022989"/>
    </source>
</evidence>
<evidence type="ECO:0000313" key="9">
    <source>
        <dbReference type="RefSeq" id="XP_032825775.1"/>
    </source>
</evidence>
<name>A0AAJ7TX74_PETMA</name>
<comment type="subcellular location">
    <subcellularLocation>
        <location evidence="1">Membrane</location>
        <topology evidence="1">Multi-pass membrane protein</topology>
    </subcellularLocation>
</comment>
<dbReference type="InterPro" id="IPR050579">
    <property type="entry name" value="PMP-22/EMP/MP20-like"/>
</dbReference>
<dbReference type="InterPro" id="IPR012478">
    <property type="entry name" value="GSG-1"/>
</dbReference>
<dbReference type="KEGG" id="pmrn:116951354"/>
<feature type="transmembrane region" description="Helical" evidence="7">
    <location>
        <begin position="206"/>
        <end position="228"/>
    </location>
</feature>
<feature type="compositionally biased region" description="Pro residues" evidence="6">
    <location>
        <begin position="268"/>
        <end position="287"/>
    </location>
</feature>
<evidence type="ECO:0000256" key="3">
    <source>
        <dbReference type="ARBA" id="ARBA00022692"/>
    </source>
</evidence>
<feature type="transmembrane region" description="Helical" evidence="7">
    <location>
        <begin position="164"/>
        <end position="186"/>
    </location>
</feature>
<accession>A0AAJ7TX74</accession>
<dbReference type="AlphaFoldDB" id="A0AAJ7TX74"/>
<dbReference type="PANTHER" id="PTHR10671:SF99">
    <property type="entry name" value="GERM CELL-SPECIFIC GENE 1-LIKE PROTEIN"/>
    <property type="match status" value="1"/>
</dbReference>
<evidence type="ECO:0000256" key="6">
    <source>
        <dbReference type="SAM" id="MobiDB-lite"/>
    </source>
</evidence>
<dbReference type="Proteomes" id="UP001318040">
    <property type="component" value="Chromosome 43"/>
</dbReference>
<sequence length="361" mass="39213">MRATRRCRSSLALVLNTLALLMGTAAFFSSYWCQGTQRAAPVSAAVAAAPAAAAGDVARRRGCRVNGSVDDSPLAWEAGDEKFVLRYFHAGLWVSCEENVVVEGEKCRTFIDLAPASEKGVLMLSMVSETLFVSLLSVGFLLMCLERCNAANAANVVTGLKLNAFAAVFTVLSGLLGMVAHMMFTTVFQVTVNLGPEDWRPHSWDYGWSFCFAWGSFTACMAASVTTLNNYTKTVLEFGCRQRLLRQGFSADSRRPGALTATSLRHPAAPPPPPPLPAHRFAPPPAAPSSNQHQQQLQQLQQQLPWVPADHAPRPNASRERHNDFSIAAPVNAAAILAYRSVYPLAHKNREILNESCEAPL</sequence>
<evidence type="ECO:0000313" key="8">
    <source>
        <dbReference type="Proteomes" id="UP001318040"/>
    </source>
</evidence>
<evidence type="ECO:0000256" key="2">
    <source>
        <dbReference type="ARBA" id="ARBA00007425"/>
    </source>
</evidence>
<keyword evidence="3 7" id="KW-0812">Transmembrane</keyword>
<keyword evidence="4 7" id="KW-1133">Transmembrane helix</keyword>
<comment type="similarity">
    <text evidence="2">Belongs to the GSG1 family.</text>
</comment>
<keyword evidence="8" id="KW-1185">Reference proteome</keyword>
<reference evidence="9" key="1">
    <citation type="submission" date="2025-08" db="UniProtKB">
        <authorList>
            <consortium name="RefSeq"/>
        </authorList>
    </citation>
    <scope>IDENTIFICATION</scope>
    <source>
        <tissue evidence="9">Sperm</tissue>
    </source>
</reference>
<evidence type="ECO:0000256" key="5">
    <source>
        <dbReference type="ARBA" id="ARBA00023136"/>
    </source>
</evidence>